<dbReference type="EMBL" id="QICL01000025">
    <property type="protein sequence ID" value="PXV61234.1"/>
    <property type="molecule type" value="Genomic_DNA"/>
</dbReference>
<keyword evidence="2" id="KW-1185">Reference proteome</keyword>
<gene>
    <name evidence="1" type="ORF">CLV62_12567</name>
</gene>
<proteinExistence type="predicted"/>
<protein>
    <submittedName>
        <fullName evidence="1">Uncharacterized protein DUF4406</fullName>
    </submittedName>
</protein>
<reference evidence="1 2" key="1">
    <citation type="submission" date="2018-03" db="EMBL/GenBank/DDBJ databases">
        <title>Genomic Encyclopedia of Archaeal and Bacterial Type Strains, Phase II (KMG-II): from individual species to whole genera.</title>
        <authorList>
            <person name="Goeker M."/>
        </authorList>
    </citation>
    <scope>NUCLEOTIDE SEQUENCE [LARGE SCALE GENOMIC DNA]</scope>
    <source>
        <strain evidence="1 2">DSM 100214</strain>
    </source>
</reference>
<dbReference type="Pfam" id="PF14359">
    <property type="entry name" value="DUF4406"/>
    <property type="match status" value="1"/>
</dbReference>
<name>A0A2V3PM19_9BACT</name>
<dbReference type="RefSeq" id="WP_110311855.1">
    <property type="nucleotide sequence ID" value="NZ_QICL01000025.1"/>
</dbReference>
<dbReference type="OrthoDB" id="1149194at2"/>
<organism evidence="1 2">
    <name type="scientific">Dysgonomonas alginatilytica</name>
    <dbReference type="NCBI Taxonomy" id="1605892"/>
    <lineage>
        <taxon>Bacteria</taxon>
        <taxon>Pseudomonadati</taxon>
        <taxon>Bacteroidota</taxon>
        <taxon>Bacteroidia</taxon>
        <taxon>Bacteroidales</taxon>
        <taxon>Dysgonomonadaceae</taxon>
        <taxon>Dysgonomonas</taxon>
    </lineage>
</organism>
<dbReference type="Gene3D" id="3.40.50.450">
    <property type="match status" value="1"/>
</dbReference>
<comment type="caution">
    <text evidence="1">The sequence shown here is derived from an EMBL/GenBank/DDBJ whole genome shotgun (WGS) entry which is preliminary data.</text>
</comment>
<dbReference type="AlphaFoldDB" id="A0A2V3PM19"/>
<evidence type="ECO:0000313" key="1">
    <source>
        <dbReference type="EMBL" id="PXV61234.1"/>
    </source>
</evidence>
<dbReference type="Proteomes" id="UP000247973">
    <property type="component" value="Unassembled WGS sequence"/>
</dbReference>
<accession>A0A2V3PM19</accession>
<dbReference type="InterPro" id="IPR025518">
    <property type="entry name" value="DUF4406"/>
</dbReference>
<evidence type="ECO:0000313" key="2">
    <source>
        <dbReference type="Proteomes" id="UP000247973"/>
    </source>
</evidence>
<dbReference type="SUPFAM" id="SSF52309">
    <property type="entry name" value="N-(deoxy)ribosyltransferase-like"/>
    <property type="match status" value="1"/>
</dbReference>
<sequence>MRKLKVYEPKEIKTVYISGRITGIPLSEAKRNFEEAEALLLEKGYIPVNPMKNNHDPDTKGWIDHMLEDIGGLMRCDGIFMLNNWQQSKGARIEHYIAVEMDITVITKL</sequence>